<organism evidence="1 2">
    <name type="scientific">Acrobeloides nanus</name>
    <dbReference type="NCBI Taxonomy" id="290746"/>
    <lineage>
        <taxon>Eukaryota</taxon>
        <taxon>Metazoa</taxon>
        <taxon>Ecdysozoa</taxon>
        <taxon>Nematoda</taxon>
        <taxon>Chromadorea</taxon>
        <taxon>Rhabditida</taxon>
        <taxon>Tylenchina</taxon>
        <taxon>Cephalobomorpha</taxon>
        <taxon>Cephaloboidea</taxon>
        <taxon>Cephalobidae</taxon>
        <taxon>Acrobeloides</taxon>
    </lineage>
</organism>
<evidence type="ECO:0000313" key="2">
    <source>
        <dbReference type="WBParaSite" id="ACRNAN_Path_430.g1624.t1"/>
    </source>
</evidence>
<evidence type="ECO:0000313" key="1">
    <source>
        <dbReference type="Proteomes" id="UP000887540"/>
    </source>
</evidence>
<reference evidence="2" key="1">
    <citation type="submission" date="2022-11" db="UniProtKB">
        <authorList>
            <consortium name="WormBaseParasite"/>
        </authorList>
    </citation>
    <scope>IDENTIFICATION</scope>
</reference>
<protein>
    <submittedName>
        <fullName evidence="2">Uncharacterized protein</fullName>
    </submittedName>
</protein>
<keyword evidence="1" id="KW-1185">Reference proteome</keyword>
<dbReference type="Proteomes" id="UP000887540">
    <property type="component" value="Unplaced"/>
</dbReference>
<dbReference type="AlphaFoldDB" id="A0A914C6M8"/>
<dbReference type="SMART" id="SM00289">
    <property type="entry name" value="WR1"/>
    <property type="match status" value="2"/>
</dbReference>
<proteinExistence type="predicted"/>
<dbReference type="InterPro" id="IPR006150">
    <property type="entry name" value="Cys_repeat_1"/>
</dbReference>
<accession>A0A914C6M8</accession>
<name>A0A914C6M8_9BILA</name>
<sequence length="155" mass="17448">MLYCFFNWRRRLISSIAGYIHQVKMEYHTICIILIAFVELAESRTFLMDSINECYHAWSERSQPSTCSSIADCKEAGADCIFSIVTNQHICCNTKQDAILPECPSGQKMLAMGKNNAVVCRGPDDSDTCSDDYECVQSVTNFTKNPGQLNFVCCK</sequence>
<dbReference type="WBParaSite" id="ACRNAN_Path_430.g1624.t1">
    <property type="protein sequence ID" value="ACRNAN_Path_430.g1624.t1"/>
    <property type="gene ID" value="ACRNAN_Path_430.g1624"/>
</dbReference>